<dbReference type="Proteomes" id="UP000193391">
    <property type="component" value="Unassembled WGS sequence"/>
</dbReference>
<proteinExistence type="predicted"/>
<dbReference type="AlphaFoldDB" id="A0A1Y2KVR4"/>
<evidence type="ECO:0000313" key="2">
    <source>
        <dbReference type="Proteomes" id="UP000193391"/>
    </source>
</evidence>
<organism evidence="1 2">
    <name type="scientific">Thalassospira mesophila</name>
    <dbReference type="NCBI Taxonomy" id="1293891"/>
    <lineage>
        <taxon>Bacteria</taxon>
        <taxon>Pseudomonadati</taxon>
        <taxon>Pseudomonadota</taxon>
        <taxon>Alphaproteobacteria</taxon>
        <taxon>Rhodospirillales</taxon>
        <taxon>Thalassospiraceae</taxon>
        <taxon>Thalassospira</taxon>
    </lineage>
</organism>
<evidence type="ECO:0000313" key="1">
    <source>
        <dbReference type="EMBL" id="OSQ35985.1"/>
    </source>
</evidence>
<name>A0A1Y2KVR4_9PROT</name>
<keyword evidence="2" id="KW-1185">Reference proteome</keyword>
<reference evidence="1 2" key="1">
    <citation type="submission" date="2014-03" db="EMBL/GenBank/DDBJ databases">
        <title>The draft genome sequence of Thalassospira mesophila JCM 18969.</title>
        <authorList>
            <person name="Lai Q."/>
            <person name="Shao Z."/>
        </authorList>
    </citation>
    <scope>NUCLEOTIDE SEQUENCE [LARGE SCALE GENOMIC DNA]</scope>
    <source>
        <strain evidence="1 2">JCM 18969</strain>
    </source>
</reference>
<dbReference type="EMBL" id="JFKA01000013">
    <property type="protein sequence ID" value="OSQ35985.1"/>
    <property type="molecule type" value="Genomic_DNA"/>
</dbReference>
<comment type="caution">
    <text evidence="1">The sequence shown here is derived from an EMBL/GenBank/DDBJ whole genome shotgun (WGS) entry which is preliminary data.</text>
</comment>
<accession>A0A1Y2KVR4</accession>
<sequence>MILLGFHGENMQNPYLDRLQSAAQKSTRPRFASALILVLLAHARDNGLIDASRAELAAAVDRSHAYPARNLARTERLIERQRDLDLQLLQLETSHANGHISYNQMRQARERAIDSFLKEVRSPTLANVSRVLNELVRGGLLSVRYIDALGEYHPVSARGRLAEYRLTPPNSFHLDRMPAAARQNQTSINETFSQQFLLNKQNHSVKSVPHAIQLDLL</sequence>
<gene>
    <name evidence="1" type="ORF">TMES_19350</name>
</gene>
<protein>
    <submittedName>
        <fullName evidence="1">Uncharacterized protein</fullName>
    </submittedName>
</protein>